<keyword evidence="3" id="KW-0813">Transport</keyword>
<evidence type="ECO:0000256" key="9">
    <source>
        <dbReference type="ARBA" id="ARBA00022989"/>
    </source>
</evidence>
<keyword evidence="11 12" id="KW-0472">Membrane</keyword>
<keyword evidence="9 12" id="KW-1133">Transmembrane helix</keyword>
<keyword evidence="5" id="KW-0349">Heme</keyword>
<evidence type="ECO:0000256" key="7">
    <source>
        <dbReference type="ARBA" id="ARBA00022723"/>
    </source>
</evidence>
<evidence type="ECO:0000313" key="14">
    <source>
        <dbReference type="EMBL" id="KIF81997.1"/>
    </source>
</evidence>
<keyword evidence="10" id="KW-0408">Iron</keyword>
<evidence type="ECO:0000256" key="3">
    <source>
        <dbReference type="ARBA" id="ARBA00022448"/>
    </source>
</evidence>
<dbReference type="GO" id="GO:0009055">
    <property type="term" value="F:electron transfer activity"/>
    <property type="evidence" value="ECO:0007669"/>
    <property type="project" value="InterPro"/>
</dbReference>
<keyword evidence="6 12" id="KW-0812">Transmembrane</keyword>
<comment type="subcellular location">
    <subcellularLocation>
        <location evidence="1">Cell membrane</location>
        <topology evidence="1">Multi-pass membrane protein</topology>
    </subcellularLocation>
</comment>
<comment type="similarity">
    <text evidence="2">Belongs to the cytochrome ubiquinol oxidase subunit 1 family.</text>
</comment>
<dbReference type="GO" id="GO:0019646">
    <property type="term" value="P:aerobic electron transport chain"/>
    <property type="evidence" value="ECO:0007669"/>
    <property type="project" value="InterPro"/>
</dbReference>
<organism evidence="13 16">
    <name type="scientific">Noviherbaspirillum autotrophicum</name>
    <dbReference type="NCBI Taxonomy" id="709839"/>
    <lineage>
        <taxon>Bacteria</taxon>
        <taxon>Pseudomonadati</taxon>
        <taxon>Pseudomonadota</taxon>
        <taxon>Betaproteobacteria</taxon>
        <taxon>Burkholderiales</taxon>
        <taxon>Oxalobacteraceae</taxon>
        <taxon>Noviherbaspirillum</taxon>
    </lineage>
</organism>
<dbReference type="AlphaFoldDB" id="A0A0C2BUB7"/>
<evidence type="ECO:0000256" key="10">
    <source>
        <dbReference type="ARBA" id="ARBA00023004"/>
    </source>
</evidence>
<evidence type="ECO:0000256" key="2">
    <source>
        <dbReference type="ARBA" id="ARBA00009819"/>
    </source>
</evidence>
<evidence type="ECO:0000313" key="13">
    <source>
        <dbReference type="EMBL" id="KIF81636.1"/>
    </source>
</evidence>
<comment type="caution">
    <text evidence="13">The sequence shown here is derived from an EMBL/GenBank/DDBJ whole genome shotgun (WGS) entry which is preliminary data.</text>
</comment>
<evidence type="ECO:0000313" key="16">
    <source>
        <dbReference type="Proteomes" id="UP000031572"/>
    </source>
</evidence>
<evidence type="ECO:0000256" key="6">
    <source>
        <dbReference type="ARBA" id="ARBA00022692"/>
    </source>
</evidence>
<dbReference type="STRING" id="709839.TSA66_00805"/>
<evidence type="ECO:0000256" key="11">
    <source>
        <dbReference type="ARBA" id="ARBA00023136"/>
    </source>
</evidence>
<reference evidence="13 16" key="1">
    <citation type="submission" date="2014-12" db="EMBL/GenBank/DDBJ databases">
        <title>Denitrispirillum autotrophicum gen. nov., sp. nov., Denitrifying, Facultatively Autotrophic Bacteria Isolated from Rice Paddy Soil.</title>
        <authorList>
            <person name="Ishii S."/>
            <person name="Ashida N."/>
            <person name="Ohno H."/>
            <person name="Otsuka S."/>
            <person name="Yokota A."/>
            <person name="Senoo K."/>
        </authorList>
    </citation>
    <scope>NUCLEOTIDE SEQUENCE [LARGE SCALE GENOMIC DNA]</scope>
    <source>
        <strain evidence="13 16">TSA66</strain>
    </source>
</reference>
<dbReference type="Proteomes" id="UP000031572">
    <property type="component" value="Unassembled WGS sequence"/>
</dbReference>
<keyword evidence="7" id="KW-0479">Metal-binding</keyword>
<name>A0A0C2BUB7_9BURK</name>
<dbReference type="GO" id="GO:0046872">
    <property type="term" value="F:metal ion binding"/>
    <property type="evidence" value="ECO:0007669"/>
    <property type="project" value="UniProtKB-KW"/>
</dbReference>
<sequence length="60" mass="6732">MLGSTALELARIQFGFTISYHIVFPVITIGLTCYLSELEACLPRTWQEVSPPRSKASQYP</sequence>
<evidence type="ECO:0000256" key="1">
    <source>
        <dbReference type="ARBA" id="ARBA00004651"/>
    </source>
</evidence>
<protein>
    <submittedName>
        <fullName evidence="13">Uncharacterized protein</fullName>
    </submittedName>
</protein>
<dbReference type="GO" id="GO:0070069">
    <property type="term" value="C:cytochrome complex"/>
    <property type="evidence" value="ECO:0007669"/>
    <property type="project" value="InterPro"/>
</dbReference>
<evidence type="ECO:0000256" key="12">
    <source>
        <dbReference type="SAM" id="Phobius"/>
    </source>
</evidence>
<evidence type="ECO:0000256" key="8">
    <source>
        <dbReference type="ARBA" id="ARBA00022982"/>
    </source>
</evidence>
<keyword evidence="4" id="KW-1003">Cell membrane</keyword>
<keyword evidence="8" id="KW-0249">Electron transport</keyword>
<dbReference type="EMBL" id="JWJG01000007">
    <property type="protein sequence ID" value="KIF84117.1"/>
    <property type="molecule type" value="Genomic_DNA"/>
</dbReference>
<feature type="transmembrane region" description="Helical" evidence="12">
    <location>
        <begin position="12"/>
        <end position="35"/>
    </location>
</feature>
<proteinExistence type="inferred from homology"/>
<keyword evidence="16" id="KW-1185">Reference proteome</keyword>
<dbReference type="GO" id="GO:0005886">
    <property type="term" value="C:plasma membrane"/>
    <property type="evidence" value="ECO:0007669"/>
    <property type="project" value="UniProtKB-SubCell"/>
</dbReference>
<evidence type="ECO:0000256" key="5">
    <source>
        <dbReference type="ARBA" id="ARBA00022617"/>
    </source>
</evidence>
<dbReference type="EMBL" id="JWJG01000028">
    <property type="protein sequence ID" value="KIF81997.1"/>
    <property type="molecule type" value="Genomic_DNA"/>
</dbReference>
<dbReference type="EMBL" id="JWJG01000028">
    <property type="protein sequence ID" value="KIF81636.1"/>
    <property type="molecule type" value="Genomic_DNA"/>
</dbReference>
<dbReference type="InterPro" id="IPR002585">
    <property type="entry name" value="Cyt-d_ubiquinol_oxidase_su_1"/>
</dbReference>
<gene>
    <name evidence="15" type="ORF">TSA66_00805</name>
    <name evidence="13" type="ORF">TSA66_13895</name>
    <name evidence="14" type="ORF">TSA66_16230</name>
</gene>
<dbReference type="Pfam" id="PF01654">
    <property type="entry name" value="Cyt_bd_oxida_I"/>
    <property type="match status" value="1"/>
</dbReference>
<evidence type="ECO:0000313" key="15">
    <source>
        <dbReference type="EMBL" id="KIF84117.1"/>
    </source>
</evidence>
<evidence type="ECO:0000256" key="4">
    <source>
        <dbReference type="ARBA" id="ARBA00022475"/>
    </source>
</evidence>
<accession>A0A0C2BUB7</accession>